<reference evidence="2" key="1">
    <citation type="submission" date="2017-02" db="UniProtKB">
        <authorList>
            <consortium name="WormBaseParasite"/>
        </authorList>
    </citation>
    <scope>IDENTIFICATION</scope>
</reference>
<protein>
    <submittedName>
        <fullName evidence="2">RNA-binding protein</fullName>
    </submittedName>
</protein>
<dbReference type="WBParaSite" id="SPAL_0000043300.1">
    <property type="protein sequence ID" value="SPAL_0000043300.1"/>
    <property type="gene ID" value="SPAL_0000043300"/>
</dbReference>
<name>A0A0N5B2Y2_STREA</name>
<dbReference type="Proteomes" id="UP000046392">
    <property type="component" value="Unplaced"/>
</dbReference>
<accession>A0A0N5B2Y2</accession>
<sequence>MSKFKTINKDHGFNIRDQVYKKLLDRVGNTMKLETRFKGPYKLMNIDEETGNCQLQSISRYGRENEKKLVTAHIKQLKLDKGSR</sequence>
<evidence type="ECO:0000313" key="2">
    <source>
        <dbReference type="WBParaSite" id="SPAL_0000043300.1"/>
    </source>
</evidence>
<dbReference type="AlphaFoldDB" id="A0A0N5B2Y2"/>
<organism evidence="1 2">
    <name type="scientific">Strongyloides papillosus</name>
    <name type="common">Intestinal threadworm</name>
    <dbReference type="NCBI Taxonomy" id="174720"/>
    <lineage>
        <taxon>Eukaryota</taxon>
        <taxon>Metazoa</taxon>
        <taxon>Ecdysozoa</taxon>
        <taxon>Nematoda</taxon>
        <taxon>Chromadorea</taxon>
        <taxon>Rhabditida</taxon>
        <taxon>Tylenchina</taxon>
        <taxon>Panagrolaimomorpha</taxon>
        <taxon>Strongyloidoidea</taxon>
        <taxon>Strongyloididae</taxon>
        <taxon>Strongyloides</taxon>
    </lineage>
</organism>
<proteinExistence type="predicted"/>
<keyword evidence="1" id="KW-1185">Reference proteome</keyword>
<evidence type="ECO:0000313" key="1">
    <source>
        <dbReference type="Proteomes" id="UP000046392"/>
    </source>
</evidence>